<feature type="domain" description="LytR/CpsA/Psr regulator C-terminal" evidence="4">
    <location>
        <begin position="387"/>
        <end position="437"/>
    </location>
</feature>
<keyword evidence="2" id="KW-0812">Transmembrane</keyword>
<dbReference type="InterPro" id="IPR050922">
    <property type="entry name" value="LytR/CpsA/Psr_CW_biosynth"/>
</dbReference>
<dbReference type="NCBIfam" id="TIGR00350">
    <property type="entry name" value="lytR_cpsA_psr"/>
    <property type="match status" value="1"/>
</dbReference>
<evidence type="ECO:0000313" key="5">
    <source>
        <dbReference type="EMBL" id="PIR95469.1"/>
    </source>
</evidence>
<evidence type="ECO:0000313" key="6">
    <source>
        <dbReference type="Proteomes" id="UP000229972"/>
    </source>
</evidence>
<dbReference type="EMBL" id="PFAL01000019">
    <property type="protein sequence ID" value="PIR95469.1"/>
    <property type="molecule type" value="Genomic_DNA"/>
</dbReference>
<feature type="transmembrane region" description="Helical" evidence="2">
    <location>
        <begin position="37"/>
        <end position="57"/>
    </location>
</feature>
<reference evidence="6" key="1">
    <citation type="submission" date="2017-09" db="EMBL/GenBank/DDBJ databases">
        <title>Depth-based differentiation of microbial function through sediment-hosted aquifers and enrichment of novel symbionts in the deep terrestrial subsurface.</title>
        <authorList>
            <person name="Probst A.J."/>
            <person name="Ladd B."/>
            <person name="Jarett J.K."/>
            <person name="Geller-Mcgrath D.E."/>
            <person name="Sieber C.M.K."/>
            <person name="Emerson J.B."/>
            <person name="Anantharaman K."/>
            <person name="Thomas B.C."/>
            <person name="Malmstrom R."/>
            <person name="Stieglmeier M."/>
            <person name="Klingl A."/>
            <person name="Woyke T."/>
            <person name="Ryan C.M."/>
            <person name="Banfield J.F."/>
        </authorList>
    </citation>
    <scope>NUCLEOTIDE SEQUENCE [LARGE SCALE GENOMIC DNA]</scope>
</reference>
<dbReference type="PANTHER" id="PTHR33392:SF6">
    <property type="entry name" value="POLYISOPRENYL-TEICHOIC ACID--PEPTIDOGLYCAN TEICHOIC ACID TRANSFERASE TAGU"/>
    <property type="match status" value="1"/>
</dbReference>
<name>A0A2H0VAS9_9BACT</name>
<dbReference type="InterPro" id="IPR027381">
    <property type="entry name" value="LytR/CpsA/Psr_C"/>
</dbReference>
<sequence>MIDFKKQLEEADRLEGREPDIAEELIAVTGGKKTKRFLTYTIAVVVVILVFSSKILISGQSGSTWWPQGEMFINSLRHLVPSADKKIKGEENDRINILLLGMGGEGHEGSSLTDTIMLASFQPSSKQTSLISLPRDLVAPISNWQKINSINAYAEQKEAGSGGTATAAAMSELLQVPIEYYVRIDFSGFATIIDELGGITVNVENTLDDYSYPILGQEDNPDYYARFEHLHIEKGRQNMNGSLALKYARSRHAAGIEGSDFARARRQQLVLEAVKEKLLSSNILLNPIIVTKLISELNKNISTNLNVWEILRLWDLFKDIDRSAIINKVLSDAPDNLLVSGRGEGGAYILTPRSGNFAEIRNLVQNIFTDNVVISATQSLIPINDSAKVLVLNGTWITGLAGKTAVMLEQYKFNILNTGNAPERNYSQTTVYDLSAGTKTESLSVLKQSTDAYQSFQLPTWLTNYQTASSSPDFILVVGTDANKAE</sequence>
<evidence type="ECO:0000259" key="3">
    <source>
        <dbReference type="Pfam" id="PF03816"/>
    </source>
</evidence>
<evidence type="ECO:0000256" key="1">
    <source>
        <dbReference type="ARBA" id="ARBA00006068"/>
    </source>
</evidence>
<dbReference type="PANTHER" id="PTHR33392">
    <property type="entry name" value="POLYISOPRENYL-TEICHOIC ACID--PEPTIDOGLYCAN TEICHOIC ACID TRANSFERASE TAGU"/>
    <property type="match status" value="1"/>
</dbReference>
<protein>
    <recommendedName>
        <fullName evidence="7">Cell envelope-related transcriptional attenuator domain-containing protein</fullName>
    </recommendedName>
</protein>
<evidence type="ECO:0000259" key="4">
    <source>
        <dbReference type="Pfam" id="PF13399"/>
    </source>
</evidence>
<evidence type="ECO:0000256" key="2">
    <source>
        <dbReference type="SAM" id="Phobius"/>
    </source>
</evidence>
<dbReference type="Gene3D" id="3.40.630.190">
    <property type="entry name" value="LCP protein"/>
    <property type="match status" value="1"/>
</dbReference>
<gene>
    <name evidence="5" type="ORF">COT93_02265</name>
</gene>
<dbReference type="InterPro" id="IPR004474">
    <property type="entry name" value="LytR_CpsA_psr"/>
</dbReference>
<proteinExistence type="inferred from homology"/>
<dbReference type="Gene3D" id="3.30.70.2390">
    <property type="match status" value="1"/>
</dbReference>
<dbReference type="Pfam" id="PF13399">
    <property type="entry name" value="LytR_C"/>
    <property type="match status" value="1"/>
</dbReference>
<dbReference type="Proteomes" id="UP000229972">
    <property type="component" value="Unassembled WGS sequence"/>
</dbReference>
<organism evidence="5 6">
    <name type="scientific">Candidatus Falkowbacteria bacterium CG10_big_fil_rev_8_21_14_0_10_37_18</name>
    <dbReference type="NCBI Taxonomy" id="1974562"/>
    <lineage>
        <taxon>Bacteria</taxon>
        <taxon>Candidatus Falkowiibacteriota</taxon>
    </lineage>
</organism>
<evidence type="ECO:0008006" key="7">
    <source>
        <dbReference type="Google" id="ProtNLM"/>
    </source>
</evidence>
<accession>A0A2H0VAS9</accession>
<keyword evidence="2" id="KW-1133">Transmembrane helix</keyword>
<feature type="domain" description="Cell envelope-related transcriptional attenuator" evidence="3">
    <location>
        <begin position="113"/>
        <end position="279"/>
    </location>
</feature>
<comment type="similarity">
    <text evidence="1">Belongs to the LytR/CpsA/Psr (LCP) family.</text>
</comment>
<keyword evidence="2" id="KW-0472">Membrane</keyword>
<dbReference type="AlphaFoldDB" id="A0A2H0VAS9"/>
<comment type="caution">
    <text evidence="5">The sequence shown here is derived from an EMBL/GenBank/DDBJ whole genome shotgun (WGS) entry which is preliminary data.</text>
</comment>
<dbReference type="Pfam" id="PF03816">
    <property type="entry name" value="LytR_cpsA_psr"/>
    <property type="match status" value="1"/>
</dbReference>